<dbReference type="AlphaFoldDB" id="G0W958"/>
<dbReference type="RefSeq" id="XP_003669562.1">
    <property type="nucleotide sequence ID" value="XM_003669514.1"/>
</dbReference>
<accession>G0W958</accession>
<dbReference type="EMBL" id="HE580269">
    <property type="protein sequence ID" value="CCD24319.1"/>
    <property type="molecule type" value="Genomic_DNA"/>
</dbReference>
<dbReference type="HOGENOM" id="CLU_028610_1_0_1"/>
<gene>
    <name evidence="3" type="primary">NDAI0C06600</name>
    <name evidence="3" type="ordered locus">NDAI_0C06600</name>
</gene>
<dbReference type="SUPFAM" id="SSF50985">
    <property type="entry name" value="RCC1/BLIP-II"/>
    <property type="match status" value="1"/>
</dbReference>
<feature type="region of interest" description="Disordered" evidence="1">
    <location>
        <begin position="66"/>
        <end position="90"/>
    </location>
</feature>
<feature type="transmembrane region" description="Helical" evidence="2">
    <location>
        <begin position="115"/>
        <end position="134"/>
    </location>
</feature>
<dbReference type="Pfam" id="PF00415">
    <property type="entry name" value="RCC1"/>
    <property type="match status" value="1"/>
</dbReference>
<evidence type="ECO:0008006" key="5">
    <source>
        <dbReference type="Google" id="ProtNLM"/>
    </source>
</evidence>
<dbReference type="GO" id="GO:0005743">
    <property type="term" value="C:mitochondrial inner membrane"/>
    <property type="evidence" value="ECO:0007669"/>
    <property type="project" value="EnsemblFungi"/>
</dbReference>
<dbReference type="OMA" id="WQNTEEY"/>
<dbReference type="STRING" id="1071378.G0W958"/>
<keyword evidence="2" id="KW-0472">Membrane</keyword>
<dbReference type="eggNOG" id="KOG1426">
    <property type="taxonomic scope" value="Eukaryota"/>
</dbReference>
<dbReference type="KEGG" id="ndi:NDAI_0C06600"/>
<dbReference type="InterPro" id="IPR000408">
    <property type="entry name" value="Reg_chr_condens"/>
</dbReference>
<protein>
    <recommendedName>
        <fullName evidence="5">Protein FMP25, mitochondrial</fullName>
    </recommendedName>
</protein>
<reference evidence="3 4" key="1">
    <citation type="journal article" date="2011" name="Proc. Natl. Acad. Sci. U.S.A.">
        <title>Evolutionary erosion of yeast sex chromosomes by mating-type switching accidents.</title>
        <authorList>
            <person name="Gordon J.L."/>
            <person name="Armisen D."/>
            <person name="Proux-Wera E."/>
            <person name="Oheigeartaigh S.S."/>
            <person name="Byrne K.P."/>
            <person name="Wolfe K.H."/>
        </authorList>
    </citation>
    <scope>NUCLEOTIDE SEQUENCE [LARGE SCALE GENOMIC DNA]</scope>
    <source>
        <strain evidence="4">ATCC 10597 / BCRC 20456 / CBS 421 / NBRC 0211 / NRRL Y-12639</strain>
    </source>
</reference>
<sequence length="650" mass="74668">MIFNSNIITRSSSLQLNRMSPARISLIRNALLRRYHPLIRLTSASIRPSTLRPFYSTSSFQLNNANDPISSSSNNENNTNENSSRKQQTFEWSELDNKDEKFRLEKMEKLAKLNVMLKGIIFVISIGIGLNLYLKWPQVINWWMKFTGKTPIPTKNHDVESHNVKKHTKIPLIPNDELGINTPGLYYWGGSKKKLKFPRRYKQFDNMKFKDICLLNDNINFALDSNGDLIEWNINGGFNKILKGQKLKKIKESNGCLYGMNENNEILIIPYQEKKTGLDQFINKKHQFFLLPWITKDQYNLKLKTDDLFNKKLNENKIIDFDTGDNHLILLSNAGKIYTCATGYNETSSELQNNTSLISKGQFGVPFLSKFDNYPIGNKLYEVKFLPIGNDNLVANPMSNNHENDNDVFVKKIASGGNHNLVLDSYNRLYSFGWNRFGQVGFPINYQNEEISYPKEISKSRFGQLIDNKLFNFTILDIHCNNETSFVTVGLKEKIKMMPSKWQNTEEYNKMEYFSLGNGMYGELGNGNTNNCQWEPTKIKFMRTDLSMINDWYCNSKSHHVLVGLPTDINSNDSEILSWGLNDNGQLGNGKEKVKYLKPRNIPKILQNGDNGTNPEEILASKLFLKDNNNDATKKVIAVGPTSTCLYWKS</sequence>
<dbReference type="PANTHER" id="PTHR47563:SF1">
    <property type="entry name" value="PROTEIN FMP25, MITOCHONDRIAL"/>
    <property type="match status" value="1"/>
</dbReference>
<dbReference type="GO" id="GO:0034551">
    <property type="term" value="P:mitochondrial respiratory chain complex III assembly"/>
    <property type="evidence" value="ECO:0007669"/>
    <property type="project" value="EnsemblFungi"/>
</dbReference>
<feature type="compositionally biased region" description="Low complexity" evidence="1">
    <location>
        <begin position="70"/>
        <end position="82"/>
    </location>
</feature>
<proteinExistence type="predicted"/>
<evidence type="ECO:0000256" key="1">
    <source>
        <dbReference type="SAM" id="MobiDB-lite"/>
    </source>
</evidence>
<name>G0W958_NAUDC</name>
<evidence type="ECO:0000256" key="2">
    <source>
        <dbReference type="SAM" id="Phobius"/>
    </source>
</evidence>
<dbReference type="OrthoDB" id="10256179at2759"/>
<organism evidence="3 4">
    <name type="scientific">Naumovozyma dairenensis (strain ATCC 10597 / BCRC 20456 / CBS 421 / NBRC 0211 / NRRL Y-12639)</name>
    <name type="common">Saccharomyces dairenensis</name>
    <dbReference type="NCBI Taxonomy" id="1071378"/>
    <lineage>
        <taxon>Eukaryota</taxon>
        <taxon>Fungi</taxon>
        <taxon>Dikarya</taxon>
        <taxon>Ascomycota</taxon>
        <taxon>Saccharomycotina</taxon>
        <taxon>Saccharomycetes</taxon>
        <taxon>Saccharomycetales</taxon>
        <taxon>Saccharomycetaceae</taxon>
        <taxon>Naumovozyma</taxon>
    </lineage>
</organism>
<keyword evidence="2" id="KW-1133">Transmembrane helix</keyword>
<dbReference type="InterPro" id="IPR053245">
    <property type="entry name" value="MitoProcess-Associated"/>
</dbReference>
<dbReference type="GeneID" id="11496732"/>
<evidence type="ECO:0000313" key="3">
    <source>
        <dbReference type="EMBL" id="CCD24319.1"/>
    </source>
</evidence>
<evidence type="ECO:0000313" key="4">
    <source>
        <dbReference type="Proteomes" id="UP000000689"/>
    </source>
</evidence>
<dbReference type="Pfam" id="PF13540">
    <property type="entry name" value="RCC1_2"/>
    <property type="match status" value="1"/>
</dbReference>
<dbReference type="Proteomes" id="UP000000689">
    <property type="component" value="Chromosome 3"/>
</dbReference>
<dbReference type="PANTHER" id="PTHR47563">
    <property type="entry name" value="PROTEIN FMP25, MITOCHONDRIAL"/>
    <property type="match status" value="1"/>
</dbReference>
<dbReference type="Gene3D" id="2.130.10.30">
    <property type="entry name" value="Regulator of chromosome condensation 1/beta-lactamase-inhibitor protein II"/>
    <property type="match status" value="1"/>
</dbReference>
<dbReference type="InterPro" id="IPR009091">
    <property type="entry name" value="RCC1/BLIP-II"/>
</dbReference>
<keyword evidence="2" id="KW-0812">Transmembrane</keyword>
<keyword evidence="4" id="KW-1185">Reference proteome</keyword>